<comment type="catalytic activity">
    <reaction evidence="5">
        <text>a 2'-deoxyadenosine in DNA + S-adenosyl-L-methionine = an N(6)-methyl-2'-deoxyadenosine in DNA + S-adenosyl-L-homocysteine + H(+)</text>
        <dbReference type="Rhea" id="RHEA:15197"/>
        <dbReference type="Rhea" id="RHEA-COMP:12418"/>
        <dbReference type="Rhea" id="RHEA-COMP:12419"/>
        <dbReference type="ChEBI" id="CHEBI:15378"/>
        <dbReference type="ChEBI" id="CHEBI:57856"/>
        <dbReference type="ChEBI" id="CHEBI:59789"/>
        <dbReference type="ChEBI" id="CHEBI:90615"/>
        <dbReference type="ChEBI" id="CHEBI:90616"/>
        <dbReference type="EC" id="2.1.1.72"/>
    </reaction>
</comment>
<dbReference type="KEGG" id="clw:CLAC_08160"/>
<dbReference type="PANTHER" id="PTHR33841">
    <property type="entry name" value="DNA METHYLTRANSFERASE YEEA-RELATED"/>
    <property type="match status" value="1"/>
</dbReference>
<dbReference type="GO" id="GO:0008170">
    <property type="term" value="F:N-methyltransferase activity"/>
    <property type="evidence" value="ECO:0007669"/>
    <property type="project" value="InterPro"/>
</dbReference>
<feature type="domain" description="DNA methylase adenine-specific" evidence="6">
    <location>
        <begin position="74"/>
        <end position="209"/>
    </location>
</feature>
<sequence length="531" mass="58433">MARSSFKPSRVSRIVSLLAVNAAEEETSAAEIWLRAVTSLCEAKRPDLGGAFRAVTGSTPLPGNPLELLGIAEIGMVYEALLATTDPTSRRSNGQYFTPDDAATFMASQARNFPRASRWLDPCCGVGNLAWHLCAAVPDSDSLLHERLTLVDKDQTALTTAVCVLAAEFSAAGDSAAVTALWQRSRVGNFLDLAHELDVDFAIVNPPYAKCDKDLSFRTYKSADSYAYFLERLSENTDGFIAITPGSFLTARKYSALRILLRETYGHGEVFVFDNVPDTIFRGFKFGSTNTSNTNFVRATVTVTQKSAPFASGSNRASRASSISRVGWLITPILRWKSTHRSELFARASSLLTPLRLGPGGEWMKVMPETASLYDALVALPTTLADLRSRHPTPFKLEIASTPRYFTSATMRGLERASKHVIYFKDEQSYLRAYLLLNSSLLYWWWRCMDGGITLTVATFKALPVPEFPIDAGLVRSLQKSENENLVTKLNAGKVNENVKHPSDLVKRLDAHILGGDAPDFSRVFSPNLFA</sequence>
<dbReference type="InterPro" id="IPR002052">
    <property type="entry name" value="DNA_methylase_N6_adenine_CS"/>
</dbReference>
<evidence type="ECO:0000256" key="3">
    <source>
        <dbReference type="ARBA" id="ARBA00022679"/>
    </source>
</evidence>
<organism evidence="7 8">
    <name type="scientific">Corynebacterium lactis RW2-5</name>
    <dbReference type="NCBI Taxonomy" id="1408189"/>
    <lineage>
        <taxon>Bacteria</taxon>
        <taxon>Bacillati</taxon>
        <taxon>Actinomycetota</taxon>
        <taxon>Actinomycetes</taxon>
        <taxon>Mycobacteriales</taxon>
        <taxon>Corynebacteriaceae</taxon>
        <taxon>Corynebacterium</taxon>
    </lineage>
</organism>
<evidence type="ECO:0000256" key="5">
    <source>
        <dbReference type="ARBA" id="ARBA00047942"/>
    </source>
</evidence>
<name>A0A0K2H1V7_9CORY</name>
<protein>
    <recommendedName>
        <fullName evidence="1">site-specific DNA-methyltransferase (adenine-specific)</fullName>
        <ecNumber evidence="1">2.1.1.72</ecNumber>
    </recommendedName>
</protein>
<dbReference type="SUPFAM" id="SSF53335">
    <property type="entry name" value="S-adenosyl-L-methionine-dependent methyltransferases"/>
    <property type="match status" value="1"/>
</dbReference>
<keyword evidence="2 7" id="KW-0489">Methyltransferase</keyword>
<proteinExistence type="predicted"/>
<keyword evidence="8" id="KW-1185">Reference proteome</keyword>
<dbReference type="PATRIC" id="fig|1408189.4.peg.1636"/>
<dbReference type="GO" id="GO:0009007">
    <property type="term" value="F:site-specific DNA-methyltransferase (adenine-specific) activity"/>
    <property type="evidence" value="ECO:0007669"/>
    <property type="project" value="UniProtKB-EC"/>
</dbReference>
<dbReference type="GO" id="GO:0032259">
    <property type="term" value="P:methylation"/>
    <property type="evidence" value="ECO:0007669"/>
    <property type="project" value="UniProtKB-KW"/>
</dbReference>
<evidence type="ECO:0000256" key="4">
    <source>
        <dbReference type="ARBA" id="ARBA00022747"/>
    </source>
</evidence>
<dbReference type="GO" id="GO:0003677">
    <property type="term" value="F:DNA binding"/>
    <property type="evidence" value="ECO:0007669"/>
    <property type="project" value="InterPro"/>
</dbReference>
<dbReference type="PRINTS" id="PR00507">
    <property type="entry name" value="N12N6MTFRASE"/>
</dbReference>
<keyword evidence="3 7" id="KW-0808">Transferase</keyword>
<dbReference type="Pfam" id="PF02384">
    <property type="entry name" value="N6_Mtase"/>
    <property type="match status" value="1"/>
</dbReference>
<dbReference type="InterPro" id="IPR003356">
    <property type="entry name" value="DNA_methylase_A-5"/>
</dbReference>
<evidence type="ECO:0000259" key="6">
    <source>
        <dbReference type="Pfam" id="PF02384"/>
    </source>
</evidence>
<dbReference type="AlphaFoldDB" id="A0A0K2H1V7"/>
<dbReference type="STRING" id="1408189.CLAC_08160"/>
<evidence type="ECO:0000256" key="2">
    <source>
        <dbReference type="ARBA" id="ARBA00022603"/>
    </source>
</evidence>
<keyword evidence="4" id="KW-0680">Restriction system</keyword>
<accession>A0A0K2H1V7</accession>
<dbReference type="REBASE" id="412136">
    <property type="entry name" value="M.Cla25ORF8160P"/>
</dbReference>
<evidence type="ECO:0000313" key="8">
    <source>
        <dbReference type="Proteomes" id="UP000058446"/>
    </source>
</evidence>
<dbReference type="EMBL" id="CP006841">
    <property type="protein sequence ID" value="ALA67696.1"/>
    <property type="molecule type" value="Genomic_DNA"/>
</dbReference>
<evidence type="ECO:0000256" key="1">
    <source>
        <dbReference type="ARBA" id="ARBA00011900"/>
    </source>
</evidence>
<dbReference type="RefSeq" id="WP_053412463.1">
    <property type="nucleotide sequence ID" value="NZ_CP006841.1"/>
</dbReference>
<dbReference type="PROSITE" id="PS00092">
    <property type="entry name" value="N6_MTASE"/>
    <property type="match status" value="1"/>
</dbReference>
<dbReference type="Gene3D" id="3.40.50.150">
    <property type="entry name" value="Vaccinia Virus protein VP39"/>
    <property type="match status" value="1"/>
</dbReference>
<dbReference type="InterPro" id="IPR029063">
    <property type="entry name" value="SAM-dependent_MTases_sf"/>
</dbReference>
<dbReference type="InterPro" id="IPR050953">
    <property type="entry name" value="N4_N6_ade-DNA_methylase"/>
</dbReference>
<gene>
    <name evidence="7" type="ORF">CLAC_08160</name>
</gene>
<dbReference type="EC" id="2.1.1.72" evidence="1"/>
<dbReference type="GO" id="GO:0009307">
    <property type="term" value="P:DNA restriction-modification system"/>
    <property type="evidence" value="ECO:0007669"/>
    <property type="project" value="UniProtKB-KW"/>
</dbReference>
<reference evidence="7 8" key="1">
    <citation type="submission" date="2013-10" db="EMBL/GenBank/DDBJ databases">
        <title>Complete genome sequence of Corynebacterium lactis DSM 45799(T), isolated from raw cow milk.</title>
        <authorList>
            <person name="Ruckert C."/>
            <person name="Albersmeier A."/>
            <person name="Lipski A."/>
            <person name="Kalinowski J."/>
        </authorList>
    </citation>
    <scope>NUCLEOTIDE SEQUENCE [LARGE SCALE GENOMIC DNA]</scope>
    <source>
        <strain evidence="7 8">RW2-5</strain>
    </source>
</reference>
<evidence type="ECO:0000313" key="7">
    <source>
        <dbReference type="EMBL" id="ALA67696.1"/>
    </source>
</evidence>
<dbReference type="PANTHER" id="PTHR33841:SF1">
    <property type="entry name" value="DNA METHYLTRANSFERASE A"/>
    <property type="match status" value="1"/>
</dbReference>
<dbReference type="Proteomes" id="UP000058446">
    <property type="component" value="Chromosome"/>
</dbReference>